<gene>
    <name evidence="1" type="ORF">GBAR_LOCUS4122</name>
</gene>
<evidence type="ECO:0000313" key="2">
    <source>
        <dbReference type="Proteomes" id="UP001174909"/>
    </source>
</evidence>
<comment type="caution">
    <text evidence="1">The sequence shown here is derived from an EMBL/GenBank/DDBJ whole genome shotgun (WGS) entry which is preliminary data.</text>
</comment>
<sequence>MEKTLVCVFFAATESSSEAFDSSWSSGKPVVKPIIASSTLFWG</sequence>
<proteinExistence type="predicted"/>
<dbReference type="Proteomes" id="UP001174909">
    <property type="component" value="Unassembled WGS sequence"/>
</dbReference>
<protein>
    <submittedName>
        <fullName evidence="1">Uncharacterized protein</fullName>
    </submittedName>
</protein>
<evidence type="ECO:0000313" key="1">
    <source>
        <dbReference type="EMBL" id="CAI8005270.1"/>
    </source>
</evidence>
<dbReference type="EMBL" id="CASHTH010000593">
    <property type="protein sequence ID" value="CAI8005270.1"/>
    <property type="molecule type" value="Genomic_DNA"/>
</dbReference>
<keyword evidence="2" id="KW-1185">Reference proteome</keyword>
<dbReference type="AlphaFoldDB" id="A0AA35R5P4"/>
<accession>A0AA35R5P4</accession>
<organism evidence="1 2">
    <name type="scientific">Geodia barretti</name>
    <name type="common">Barrett's horny sponge</name>
    <dbReference type="NCBI Taxonomy" id="519541"/>
    <lineage>
        <taxon>Eukaryota</taxon>
        <taxon>Metazoa</taxon>
        <taxon>Porifera</taxon>
        <taxon>Demospongiae</taxon>
        <taxon>Heteroscleromorpha</taxon>
        <taxon>Tetractinellida</taxon>
        <taxon>Astrophorina</taxon>
        <taxon>Geodiidae</taxon>
        <taxon>Geodia</taxon>
    </lineage>
</organism>
<reference evidence="1" key="1">
    <citation type="submission" date="2023-03" db="EMBL/GenBank/DDBJ databases">
        <authorList>
            <person name="Steffen K."/>
            <person name="Cardenas P."/>
        </authorList>
    </citation>
    <scope>NUCLEOTIDE SEQUENCE</scope>
</reference>
<name>A0AA35R5P4_GEOBA</name>